<evidence type="ECO:0000256" key="3">
    <source>
        <dbReference type="SAM" id="MobiDB-lite"/>
    </source>
</evidence>
<dbReference type="Gene3D" id="1.20.1250.20">
    <property type="entry name" value="MFS general substrate transporter like domains"/>
    <property type="match status" value="2"/>
</dbReference>
<name>A0ABP0CJM9_9PEZI</name>
<sequence length="487" mass="52153">MSIPNTPALDMEPALTADGNEKSGNEKTANEKHAPPHQPDASPKLEAVDVAHPDVIPVDDMPPEDAAPLTTGPAPPPDGGFQAWLQVAAAFMLYWNSLGLLNGFGAYQTYYGQVLLSNESSSAISWIGSVQIFLLMAGGFFFGPLFDLGYARAMLIVGTFLLAFGFMMTSLATRYYEVLLAQGFCVGIGTGCLYIPAITLVPSYFSSKRALAMGVASIGSSLGAALYPLIFEKLQPRIGFPWTMRTIGFIALLLCSTATAVAKPRLKRASASSSSIVSGGRSFQRLRQLSRDAQLLDVRYLVQCVAIFFSNLGFFQPLYYLQSYAEGHGTPASLAQYLLVILNMTAIPGRLGPSMIADRYGVVATFCIICIITAAIDYYWISVQNQAGNLAFAVLYGFFSSSVVTLAPVVLSNITPDLTTLGTRLGCVAVLKGIASLIGPPIAGAILDNSGSYLGVQLFTAVAMTLTALFSFVMYLTVRRMKQSSWV</sequence>
<dbReference type="PANTHER" id="PTHR11360">
    <property type="entry name" value="MONOCARBOXYLATE TRANSPORTER"/>
    <property type="match status" value="1"/>
</dbReference>
<feature type="transmembrane region" description="Helical" evidence="4">
    <location>
        <begin position="153"/>
        <end position="172"/>
    </location>
</feature>
<feature type="transmembrane region" description="Helical" evidence="4">
    <location>
        <begin position="124"/>
        <end position="146"/>
    </location>
</feature>
<evidence type="ECO:0000259" key="5">
    <source>
        <dbReference type="PROSITE" id="PS50850"/>
    </source>
</evidence>
<dbReference type="PROSITE" id="PS50850">
    <property type="entry name" value="MFS"/>
    <property type="match status" value="1"/>
</dbReference>
<reference evidence="6 7" key="1">
    <citation type="submission" date="2024-01" db="EMBL/GenBank/DDBJ databases">
        <authorList>
            <person name="Allen C."/>
            <person name="Tagirdzhanova G."/>
        </authorList>
    </citation>
    <scope>NUCLEOTIDE SEQUENCE [LARGE SCALE GENOMIC DNA]</scope>
</reference>
<feature type="transmembrane region" description="Helical" evidence="4">
    <location>
        <begin position="453"/>
        <end position="478"/>
    </location>
</feature>
<evidence type="ECO:0000313" key="7">
    <source>
        <dbReference type="Proteomes" id="UP001642405"/>
    </source>
</evidence>
<feature type="compositionally biased region" description="Basic and acidic residues" evidence="3">
    <location>
        <begin position="19"/>
        <end position="34"/>
    </location>
</feature>
<keyword evidence="4" id="KW-0472">Membrane</keyword>
<feature type="transmembrane region" description="Helical" evidence="4">
    <location>
        <begin position="360"/>
        <end position="381"/>
    </location>
</feature>
<dbReference type="Pfam" id="PF07690">
    <property type="entry name" value="MFS_1"/>
    <property type="match status" value="1"/>
</dbReference>
<dbReference type="InterPro" id="IPR050327">
    <property type="entry name" value="Proton-linked_MCT"/>
</dbReference>
<dbReference type="InterPro" id="IPR020846">
    <property type="entry name" value="MFS_dom"/>
</dbReference>
<feature type="transmembrane region" description="Helical" evidence="4">
    <location>
        <begin position="393"/>
        <end position="414"/>
    </location>
</feature>
<dbReference type="SUPFAM" id="SSF103473">
    <property type="entry name" value="MFS general substrate transporter"/>
    <property type="match status" value="1"/>
</dbReference>
<feature type="transmembrane region" description="Helical" evidence="4">
    <location>
        <begin position="242"/>
        <end position="262"/>
    </location>
</feature>
<keyword evidence="4" id="KW-1133">Transmembrane helix</keyword>
<accession>A0ABP0CJM9</accession>
<feature type="region of interest" description="Disordered" evidence="3">
    <location>
        <begin position="1"/>
        <end position="75"/>
    </location>
</feature>
<evidence type="ECO:0000256" key="1">
    <source>
        <dbReference type="ARBA" id="ARBA00004141"/>
    </source>
</evidence>
<keyword evidence="7" id="KW-1185">Reference proteome</keyword>
<dbReference type="CDD" id="cd17352">
    <property type="entry name" value="MFS_MCT_SLC16"/>
    <property type="match status" value="1"/>
</dbReference>
<evidence type="ECO:0000313" key="6">
    <source>
        <dbReference type="EMBL" id="CAK7232303.1"/>
    </source>
</evidence>
<feature type="transmembrane region" description="Helical" evidence="4">
    <location>
        <begin position="210"/>
        <end position="230"/>
    </location>
</feature>
<evidence type="ECO:0000256" key="2">
    <source>
        <dbReference type="ARBA" id="ARBA00006727"/>
    </source>
</evidence>
<dbReference type="InterPro" id="IPR036259">
    <property type="entry name" value="MFS_trans_sf"/>
</dbReference>
<feature type="domain" description="Major facilitator superfamily (MFS) profile" evidence="5">
    <location>
        <begin position="83"/>
        <end position="479"/>
    </location>
</feature>
<comment type="caution">
    <text evidence="6">The sequence shown here is derived from an EMBL/GenBank/DDBJ whole genome shotgun (WGS) entry which is preliminary data.</text>
</comment>
<dbReference type="PANTHER" id="PTHR11360:SF252">
    <property type="entry name" value="MAJOR FACILITATOR SUPERFAMILY (MFS) PROFILE DOMAIN-CONTAINING PROTEIN-RELATED"/>
    <property type="match status" value="1"/>
</dbReference>
<feature type="transmembrane region" description="Helical" evidence="4">
    <location>
        <begin position="300"/>
        <end position="322"/>
    </location>
</feature>
<organism evidence="6 7">
    <name type="scientific">Sporothrix curviconia</name>
    <dbReference type="NCBI Taxonomy" id="1260050"/>
    <lineage>
        <taxon>Eukaryota</taxon>
        <taxon>Fungi</taxon>
        <taxon>Dikarya</taxon>
        <taxon>Ascomycota</taxon>
        <taxon>Pezizomycotina</taxon>
        <taxon>Sordariomycetes</taxon>
        <taxon>Sordariomycetidae</taxon>
        <taxon>Ophiostomatales</taxon>
        <taxon>Ophiostomataceae</taxon>
        <taxon>Sporothrix</taxon>
    </lineage>
</organism>
<comment type="subcellular location">
    <subcellularLocation>
        <location evidence="1">Membrane</location>
        <topology evidence="1">Multi-pass membrane protein</topology>
    </subcellularLocation>
</comment>
<comment type="similarity">
    <text evidence="2">Belongs to the major facilitator superfamily. Monocarboxylate porter (TC 2.A.1.13) family.</text>
</comment>
<feature type="transmembrane region" description="Helical" evidence="4">
    <location>
        <begin position="178"/>
        <end position="198"/>
    </location>
</feature>
<gene>
    <name evidence="6" type="ORF">SCUCBS95973_008214</name>
</gene>
<evidence type="ECO:0000256" key="4">
    <source>
        <dbReference type="SAM" id="Phobius"/>
    </source>
</evidence>
<keyword evidence="4" id="KW-0812">Transmembrane</keyword>
<dbReference type="EMBL" id="CAWUHB010000064">
    <property type="protein sequence ID" value="CAK7232303.1"/>
    <property type="molecule type" value="Genomic_DNA"/>
</dbReference>
<feature type="transmembrane region" description="Helical" evidence="4">
    <location>
        <begin position="426"/>
        <end position="447"/>
    </location>
</feature>
<dbReference type="InterPro" id="IPR011701">
    <property type="entry name" value="MFS"/>
</dbReference>
<protein>
    <recommendedName>
        <fullName evidence="5">Major facilitator superfamily (MFS) profile domain-containing protein</fullName>
    </recommendedName>
</protein>
<proteinExistence type="inferred from homology"/>
<feature type="transmembrane region" description="Helical" evidence="4">
    <location>
        <begin position="83"/>
        <end position="104"/>
    </location>
</feature>
<dbReference type="Proteomes" id="UP001642405">
    <property type="component" value="Unassembled WGS sequence"/>
</dbReference>